<reference evidence="1" key="1">
    <citation type="submission" date="2023-03" db="EMBL/GenBank/DDBJ databases">
        <title>Massive genome expansion in bonnet fungi (Mycena s.s.) driven by repeated elements and novel gene families across ecological guilds.</title>
        <authorList>
            <consortium name="Lawrence Berkeley National Laboratory"/>
            <person name="Harder C.B."/>
            <person name="Miyauchi S."/>
            <person name="Viragh M."/>
            <person name="Kuo A."/>
            <person name="Thoen E."/>
            <person name="Andreopoulos B."/>
            <person name="Lu D."/>
            <person name="Skrede I."/>
            <person name="Drula E."/>
            <person name="Henrissat B."/>
            <person name="Morin E."/>
            <person name="Kohler A."/>
            <person name="Barry K."/>
            <person name="LaButti K."/>
            <person name="Morin E."/>
            <person name="Salamov A."/>
            <person name="Lipzen A."/>
            <person name="Mereny Z."/>
            <person name="Hegedus B."/>
            <person name="Baldrian P."/>
            <person name="Stursova M."/>
            <person name="Weitz H."/>
            <person name="Taylor A."/>
            <person name="Grigoriev I.V."/>
            <person name="Nagy L.G."/>
            <person name="Martin F."/>
            <person name="Kauserud H."/>
        </authorList>
    </citation>
    <scope>NUCLEOTIDE SEQUENCE</scope>
    <source>
        <strain evidence="1">CBHHK182m</strain>
    </source>
</reference>
<evidence type="ECO:0000313" key="2">
    <source>
        <dbReference type="Proteomes" id="UP001215598"/>
    </source>
</evidence>
<accession>A0AAD7P0Y9</accession>
<evidence type="ECO:0000313" key="1">
    <source>
        <dbReference type="EMBL" id="KAJ7783129.1"/>
    </source>
</evidence>
<comment type="caution">
    <text evidence="1">The sequence shown here is derived from an EMBL/GenBank/DDBJ whole genome shotgun (WGS) entry which is preliminary data.</text>
</comment>
<gene>
    <name evidence="1" type="ORF">B0H16DRAFT_1447302</name>
</gene>
<name>A0AAD7P0Y9_9AGAR</name>
<protein>
    <submittedName>
        <fullName evidence="1">Uncharacterized protein</fullName>
    </submittedName>
</protein>
<organism evidence="1 2">
    <name type="scientific">Mycena metata</name>
    <dbReference type="NCBI Taxonomy" id="1033252"/>
    <lineage>
        <taxon>Eukaryota</taxon>
        <taxon>Fungi</taxon>
        <taxon>Dikarya</taxon>
        <taxon>Basidiomycota</taxon>
        <taxon>Agaricomycotina</taxon>
        <taxon>Agaricomycetes</taxon>
        <taxon>Agaricomycetidae</taxon>
        <taxon>Agaricales</taxon>
        <taxon>Marasmiineae</taxon>
        <taxon>Mycenaceae</taxon>
        <taxon>Mycena</taxon>
    </lineage>
</organism>
<sequence length="152" mass="17094">MPLVAEFVRQLSVALKNAVAAKRFLCFPSGSEGPMDINIPPRDGGNGALDLLLANFFPNGCFSHRIARAPGTNILLDTAWRIYFSNGKYFAPVNQSILAHFRILWRGNILIVKHRRGSDALVQVTHEDEEYAKVLLGMWLQEFIRVRSRIAT</sequence>
<dbReference type="EMBL" id="JARKIB010000003">
    <property type="protein sequence ID" value="KAJ7783129.1"/>
    <property type="molecule type" value="Genomic_DNA"/>
</dbReference>
<dbReference type="Proteomes" id="UP001215598">
    <property type="component" value="Unassembled WGS sequence"/>
</dbReference>
<dbReference type="AlphaFoldDB" id="A0AAD7P0Y9"/>
<keyword evidence="2" id="KW-1185">Reference proteome</keyword>
<proteinExistence type="predicted"/>